<comment type="caution">
    <text evidence="1">The sequence shown here is derived from an EMBL/GenBank/DDBJ whole genome shotgun (WGS) entry which is preliminary data.</text>
</comment>
<protein>
    <submittedName>
        <fullName evidence="1">Uncharacterized protein</fullName>
    </submittedName>
</protein>
<evidence type="ECO:0000313" key="2">
    <source>
        <dbReference type="Proteomes" id="UP000315353"/>
    </source>
</evidence>
<sequence>MARGGAKSDNLLVMANNSAGKTTGNTTDKTDLKFIDVQRREVFTELVTKDGVDTLAVEKTIPGGSSKRLLLLNKFDAQQLKKELENYLHTIYSKELSGMDATLSPADMVELFGEDEDE</sequence>
<accession>A0AB73B7T2</accession>
<proteinExistence type="predicted"/>
<gene>
    <name evidence="1" type="ORF">CFL01nite_15310</name>
</gene>
<dbReference type="Proteomes" id="UP000315353">
    <property type="component" value="Unassembled WGS sequence"/>
</dbReference>
<name>A0AB73B7T2_CORFL</name>
<dbReference type="EMBL" id="BJNB01000022">
    <property type="protein sequence ID" value="GEB98036.1"/>
    <property type="molecule type" value="Genomic_DNA"/>
</dbReference>
<evidence type="ECO:0000313" key="1">
    <source>
        <dbReference type="EMBL" id="GEB98036.1"/>
    </source>
</evidence>
<organism evidence="1 2">
    <name type="scientific">Corynebacterium flavescens</name>
    <dbReference type="NCBI Taxonomy" id="28028"/>
    <lineage>
        <taxon>Bacteria</taxon>
        <taxon>Bacillati</taxon>
        <taxon>Actinomycetota</taxon>
        <taxon>Actinomycetes</taxon>
        <taxon>Mycobacteriales</taxon>
        <taxon>Corynebacteriaceae</taxon>
        <taxon>Corynebacterium</taxon>
    </lineage>
</organism>
<dbReference type="AlphaFoldDB" id="A0AB73B7T2"/>
<reference evidence="1 2" key="1">
    <citation type="submission" date="2019-06" db="EMBL/GenBank/DDBJ databases">
        <title>Whole genome shotgun sequence of Corynebacterium flavescens NBRC 14136.</title>
        <authorList>
            <person name="Hosoyama A."/>
            <person name="Uohara A."/>
            <person name="Ohji S."/>
            <person name="Ichikawa N."/>
        </authorList>
    </citation>
    <scope>NUCLEOTIDE SEQUENCE [LARGE SCALE GENOMIC DNA]</scope>
    <source>
        <strain evidence="1 2">NBRC 14136</strain>
    </source>
</reference>